<accession>A0ACC0A760</accession>
<protein>
    <submittedName>
        <fullName evidence="1">Uncharacterized protein</fullName>
    </submittedName>
</protein>
<sequence length="333" mass="37318">MSESSELDSQAKQEIETRKILGPGGNRVRVFEEEKKKKDGMMKNKKQQPGKKTNDVVATKKLVSHESLKFVAVKNGLADICSDSSLCNGSAAKSVSIKKKSKNSSVNKAAKIVPDGGEILAISPIVRGPVKRCDWITPNSEPMYITFHDEEWGNPVTDERKLFELLVLSQALAELTWPTILSKRDTFRKLFDNFEPSSVASIDEKKLLSMSANGSSKLSEQKLRAIVENAKQVLKIQQEFGSFSNYCWRFVNNRPIRNGFRYGRQVPAKTPKSELISKDLMQRGFRCVGPTVVYSFMQVSGMVNDHLISCFRHNECRKNLEAKVEASETSSCT</sequence>
<comment type="caution">
    <text evidence="1">The sequence shown here is derived from an EMBL/GenBank/DDBJ whole genome shotgun (WGS) entry which is preliminary data.</text>
</comment>
<organism evidence="1 2">
    <name type="scientific">Catharanthus roseus</name>
    <name type="common">Madagascar periwinkle</name>
    <name type="synonym">Vinca rosea</name>
    <dbReference type="NCBI Taxonomy" id="4058"/>
    <lineage>
        <taxon>Eukaryota</taxon>
        <taxon>Viridiplantae</taxon>
        <taxon>Streptophyta</taxon>
        <taxon>Embryophyta</taxon>
        <taxon>Tracheophyta</taxon>
        <taxon>Spermatophyta</taxon>
        <taxon>Magnoliopsida</taxon>
        <taxon>eudicotyledons</taxon>
        <taxon>Gunneridae</taxon>
        <taxon>Pentapetalae</taxon>
        <taxon>asterids</taxon>
        <taxon>lamiids</taxon>
        <taxon>Gentianales</taxon>
        <taxon>Apocynaceae</taxon>
        <taxon>Rauvolfioideae</taxon>
        <taxon>Vinceae</taxon>
        <taxon>Catharanthinae</taxon>
        <taxon>Catharanthus</taxon>
    </lineage>
</organism>
<name>A0ACC0A760_CATRO</name>
<dbReference type="EMBL" id="CM044706">
    <property type="protein sequence ID" value="KAI5656024.1"/>
    <property type="molecule type" value="Genomic_DNA"/>
</dbReference>
<evidence type="ECO:0000313" key="1">
    <source>
        <dbReference type="EMBL" id="KAI5656024.1"/>
    </source>
</evidence>
<keyword evidence="2" id="KW-1185">Reference proteome</keyword>
<reference evidence="2" key="1">
    <citation type="journal article" date="2023" name="Nat. Plants">
        <title>Single-cell RNA sequencing provides a high-resolution roadmap for understanding the multicellular compartmentation of specialized metabolism.</title>
        <authorList>
            <person name="Sun S."/>
            <person name="Shen X."/>
            <person name="Li Y."/>
            <person name="Li Y."/>
            <person name="Wang S."/>
            <person name="Li R."/>
            <person name="Zhang H."/>
            <person name="Shen G."/>
            <person name="Guo B."/>
            <person name="Wei J."/>
            <person name="Xu J."/>
            <person name="St-Pierre B."/>
            <person name="Chen S."/>
            <person name="Sun C."/>
        </authorList>
    </citation>
    <scope>NUCLEOTIDE SEQUENCE [LARGE SCALE GENOMIC DNA]</scope>
</reference>
<evidence type="ECO:0000313" key="2">
    <source>
        <dbReference type="Proteomes" id="UP001060085"/>
    </source>
</evidence>
<dbReference type="Proteomes" id="UP001060085">
    <property type="component" value="Linkage Group LG06"/>
</dbReference>
<gene>
    <name evidence="1" type="ORF">M9H77_24817</name>
</gene>
<proteinExistence type="predicted"/>